<dbReference type="eggNOG" id="COG1846">
    <property type="taxonomic scope" value="Bacteria"/>
</dbReference>
<organism evidence="6 7">
    <name type="scientific">Saccharopolyspora rectivirgula</name>
    <dbReference type="NCBI Taxonomy" id="28042"/>
    <lineage>
        <taxon>Bacteria</taxon>
        <taxon>Bacillati</taxon>
        <taxon>Actinomycetota</taxon>
        <taxon>Actinomycetes</taxon>
        <taxon>Pseudonocardiales</taxon>
        <taxon>Pseudonocardiaceae</taxon>
        <taxon>Saccharopolyspora</taxon>
    </lineage>
</organism>
<dbReference type="CDD" id="cd00090">
    <property type="entry name" value="HTH_ARSR"/>
    <property type="match status" value="1"/>
</dbReference>
<keyword evidence="1" id="KW-0805">Transcription regulation</keyword>
<keyword evidence="3" id="KW-0804">Transcription</keyword>
<evidence type="ECO:0000256" key="3">
    <source>
        <dbReference type="ARBA" id="ARBA00023163"/>
    </source>
</evidence>
<feature type="compositionally biased region" description="Basic and acidic residues" evidence="4">
    <location>
        <begin position="1"/>
        <end position="10"/>
    </location>
</feature>
<dbReference type="PROSITE" id="PS01117">
    <property type="entry name" value="HTH_MARR_1"/>
    <property type="match status" value="1"/>
</dbReference>
<gene>
    <name evidence="6" type="ORF">GU90_08760</name>
</gene>
<dbReference type="PRINTS" id="PR00598">
    <property type="entry name" value="HTHMARR"/>
</dbReference>
<keyword evidence="2" id="KW-0238">DNA-binding</keyword>
<comment type="caution">
    <text evidence="6">The sequence shown here is derived from an EMBL/GenBank/DDBJ whole genome shotgun (WGS) entry which is preliminary data.</text>
</comment>
<dbReference type="GO" id="GO:0006950">
    <property type="term" value="P:response to stress"/>
    <property type="evidence" value="ECO:0007669"/>
    <property type="project" value="TreeGrafter"/>
</dbReference>
<evidence type="ECO:0000256" key="1">
    <source>
        <dbReference type="ARBA" id="ARBA00023015"/>
    </source>
</evidence>
<dbReference type="PANTHER" id="PTHR33164:SF57">
    <property type="entry name" value="MARR-FAMILY TRANSCRIPTIONAL REGULATOR"/>
    <property type="match status" value="1"/>
</dbReference>
<dbReference type="InterPro" id="IPR039422">
    <property type="entry name" value="MarR/SlyA-like"/>
</dbReference>
<sequence length="159" mass="17856">MVEQGEEQRNGELGGSPERSAAAESVERELMLLFRRARSLSATAAAVVHPKLDPASYALLLLIQDAGPLRGMDLAERTGLDKSTISRQLASLVELGLLERVPDPDDRRARLLQLSEEGQQRLAHARAVRSKHLRKRFADWPTHDLRELARLLSRLNDFF</sequence>
<dbReference type="InterPro" id="IPR023187">
    <property type="entry name" value="Tscrpt_reg_MarR-type_CS"/>
</dbReference>
<dbReference type="InterPro" id="IPR011991">
    <property type="entry name" value="ArsR-like_HTH"/>
</dbReference>
<name>A0A073AZY7_9PSEU</name>
<dbReference type="EMBL" id="JNVU01000024">
    <property type="protein sequence ID" value="KEI44592.1"/>
    <property type="molecule type" value="Genomic_DNA"/>
</dbReference>
<protein>
    <submittedName>
        <fullName evidence="6">MarR family transcriptional regulator</fullName>
    </submittedName>
</protein>
<dbReference type="InterPro" id="IPR036390">
    <property type="entry name" value="WH_DNA-bd_sf"/>
</dbReference>
<evidence type="ECO:0000313" key="6">
    <source>
        <dbReference type="EMBL" id="KEI44592.1"/>
    </source>
</evidence>
<evidence type="ECO:0000259" key="5">
    <source>
        <dbReference type="PROSITE" id="PS50995"/>
    </source>
</evidence>
<dbReference type="PANTHER" id="PTHR33164">
    <property type="entry name" value="TRANSCRIPTIONAL REGULATOR, MARR FAMILY"/>
    <property type="match status" value="1"/>
</dbReference>
<dbReference type="GO" id="GO:0003700">
    <property type="term" value="F:DNA-binding transcription factor activity"/>
    <property type="evidence" value="ECO:0007669"/>
    <property type="project" value="InterPro"/>
</dbReference>
<feature type="region of interest" description="Disordered" evidence="4">
    <location>
        <begin position="1"/>
        <end position="22"/>
    </location>
</feature>
<dbReference type="AlphaFoldDB" id="A0A073AZY7"/>
<accession>A0A073AZY7</accession>
<feature type="domain" description="HTH marR-type" evidence="5">
    <location>
        <begin position="23"/>
        <end position="157"/>
    </location>
</feature>
<proteinExistence type="predicted"/>
<dbReference type="GO" id="GO:0003677">
    <property type="term" value="F:DNA binding"/>
    <property type="evidence" value="ECO:0007669"/>
    <property type="project" value="UniProtKB-KW"/>
</dbReference>
<dbReference type="PROSITE" id="PS50995">
    <property type="entry name" value="HTH_MARR_2"/>
    <property type="match status" value="1"/>
</dbReference>
<dbReference type="SMART" id="SM00347">
    <property type="entry name" value="HTH_MARR"/>
    <property type="match status" value="1"/>
</dbReference>
<dbReference type="InterPro" id="IPR036388">
    <property type="entry name" value="WH-like_DNA-bd_sf"/>
</dbReference>
<evidence type="ECO:0000256" key="2">
    <source>
        <dbReference type="ARBA" id="ARBA00023125"/>
    </source>
</evidence>
<dbReference type="STRING" id="28042.GU90_08760"/>
<evidence type="ECO:0000256" key="4">
    <source>
        <dbReference type="SAM" id="MobiDB-lite"/>
    </source>
</evidence>
<dbReference type="SUPFAM" id="SSF46785">
    <property type="entry name" value="Winged helix' DNA-binding domain"/>
    <property type="match status" value="1"/>
</dbReference>
<reference evidence="6 7" key="1">
    <citation type="submission" date="2014-06" db="EMBL/GenBank/DDBJ databases">
        <title>Saccharopolyspora rectivirgula DSM-43113 Genome sequencing.</title>
        <authorList>
            <person name="Barrera C."/>
            <person name="Millon L."/>
            <person name="Rognon B."/>
            <person name="Zaugg C."/>
            <person name="Monod M."/>
        </authorList>
    </citation>
    <scope>NUCLEOTIDE SEQUENCE [LARGE SCALE GENOMIC DNA]</scope>
    <source>
        <strain evidence="6 7">DSM 43113</strain>
    </source>
</reference>
<dbReference type="Proteomes" id="UP000031419">
    <property type="component" value="Unassembled WGS sequence"/>
</dbReference>
<dbReference type="Pfam" id="PF12802">
    <property type="entry name" value="MarR_2"/>
    <property type="match status" value="1"/>
</dbReference>
<dbReference type="InterPro" id="IPR000835">
    <property type="entry name" value="HTH_MarR-typ"/>
</dbReference>
<evidence type="ECO:0000313" key="7">
    <source>
        <dbReference type="Proteomes" id="UP000031419"/>
    </source>
</evidence>
<keyword evidence="7" id="KW-1185">Reference proteome</keyword>
<dbReference type="Gene3D" id="1.10.10.10">
    <property type="entry name" value="Winged helix-like DNA-binding domain superfamily/Winged helix DNA-binding domain"/>
    <property type="match status" value="1"/>
</dbReference>